<comment type="caution">
    <text evidence="2">The sequence shown here is derived from an EMBL/GenBank/DDBJ whole genome shotgun (WGS) entry which is preliminary data.</text>
</comment>
<evidence type="ECO:0000313" key="3">
    <source>
        <dbReference type="Proteomes" id="UP000255476"/>
    </source>
</evidence>
<dbReference type="InterPro" id="IPR036162">
    <property type="entry name" value="Resolvase-like_N_sf"/>
</dbReference>
<dbReference type="AlphaFoldDB" id="A0AAX2LIU7"/>
<gene>
    <name evidence="2" type="ORF">NCTC7023_01221</name>
</gene>
<dbReference type="Pfam" id="PF00239">
    <property type="entry name" value="Resolvase"/>
    <property type="match status" value="1"/>
</dbReference>
<dbReference type="InterPro" id="IPR006119">
    <property type="entry name" value="Resolv_N"/>
</dbReference>
<dbReference type="EMBL" id="UHHT01000001">
    <property type="protein sequence ID" value="SUO81867.1"/>
    <property type="molecule type" value="Genomic_DNA"/>
</dbReference>
<dbReference type="GO" id="GO:0003677">
    <property type="term" value="F:DNA binding"/>
    <property type="evidence" value="ECO:0007669"/>
    <property type="project" value="InterPro"/>
</dbReference>
<dbReference type="SUPFAM" id="SSF53041">
    <property type="entry name" value="Resolvase-like"/>
    <property type="match status" value="1"/>
</dbReference>
<feature type="domain" description="Resolvase/invertase-type recombinase catalytic" evidence="1">
    <location>
        <begin position="1"/>
        <end position="55"/>
    </location>
</feature>
<sequence length="142" mass="17230">MINDCVNGDIDYIVTKAIARFARNTLDTLKYVRMLKDMQIGVYFEEENIDTLTWMETYRKTNHKFELKQRLYFLMENSKSFEEFISKTSALSVEIDFSRKHARFFMTDRDMKQVIRGNQLDKRRPYTEDYFREQFATRAIEQ</sequence>
<organism evidence="2 3">
    <name type="scientific">Streptococcus equi subsp. zooepidemicus</name>
    <dbReference type="NCBI Taxonomy" id="40041"/>
    <lineage>
        <taxon>Bacteria</taxon>
        <taxon>Bacillati</taxon>
        <taxon>Bacillota</taxon>
        <taxon>Bacilli</taxon>
        <taxon>Lactobacillales</taxon>
        <taxon>Streptococcaceae</taxon>
        <taxon>Streptococcus</taxon>
    </lineage>
</organism>
<proteinExistence type="predicted"/>
<dbReference type="Proteomes" id="UP000255476">
    <property type="component" value="Unassembled WGS sequence"/>
</dbReference>
<name>A0AAX2LIU7_STRSZ</name>
<dbReference type="GO" id="GO:0000150">
    <property type="term" value="F:DNA strand exchange activity"/>
    <property type="evidence" value="ECO:0007669"/>
    <property type="project" value="InterPro"/>
</dbReference>
<dbReference type="Gene3D" id="3.40.50.1390">
    <property type="entry name" value="Resolvase, N-terminal catalytic domain"/>
    <property type="match status" value="1"/>
</dbReference>
<protein>
    <submittedName>
        <fullName evidence="2">Chromosome segregation ATPase</fullName>
    </submittedName>
</protein>
<reference evidence="2 3" key="1">
    <citation type="submission" date="2018-06" db="EMBL/GenBank/DDBJ databases">
        <authorList>
            <consortium name="Pathogen Informatics"/>
            <person name="Doyle S."/>
        </authorList>
    </citation>
    <scope>NUCLEOTIDE SEQUENCE [LARGE SCALE GENOMIC DNA]</scope>
    <source>
        <strain evidence="2 3">NCTC7023</strain>
    </source>
</reference>
<accession>A0AAX2LIU7</accession>
<evidence type="ECO:0000313" key="2">
    <source>
        <dbReference type="EMBL" id="SUO81867.1"/>
    </source>
</evidence>
<evidence type="ECO:0000259" key="1">
    <source>
        <dbReference type="Pfam" id="PF00239"/>
    </source>
</evidence>